<dbReference type="Pfam" id="PF11951">
    <property type="entry name" value="Fungal_trans_2"/>
    <property type="match status" value="1"/>
</dbReference>
<proteinExistence type="predicted"/>
<evidence type="ECO:0000313" key="1">
    <source>
        <dbReference type="EMBL" id="QRW18623.1"/>
    </source>
</evidence>
<dbReference type="KEGG" id="rsx:RhiXN_00029"/>
<dbReference type="GeneID" id="67022311"/>
<evidence type="ECO:0000313" key="2">
    <source>
        <dbReference type="Proteomes" id="UP000650533"/>
    </source>
</evidence>
<accession>A0A8H8NUM4</accession>
<dbReference type="InterPro" id="IPR021858">
    <property type="entry name" value="Fun_TF"/>
</dbReference>
<gene>
    <name evidence="1" type="ORF">RhiXN_00029</name>
</gene>
<name>A0A8H8NUM4_9AGAM</name>
<dbReference type="AlphaFoldDB" id="A0A8H8NUM4"/>
<reference evidence="1" key="1">
    <citation type="submission" date="2020-05" db="EMBL/GenBank/DDBJ databases">
        <title>Evolutionary and genomic comparisons of hybrid uninucleate and nonhybrid Rhizoctonia fungi.</title>
        <authorList>
            <person name="Li C."/>
            <person name="Chen X."/>
        </authorList>
    </citation>
    <scope>NUCLEOTIDE SEQUENCE</scope>
    <source>
        <strain evidence="1">AG-1 IA</strain>
    </source>
</reference>
<dbReference type="Proteomes" id="UP000650533">
    <property type="component" value="Chromosome 4"/>
</dbReference>
<dbReference type="EMBL" id="CP059661">
    <property type="protein sequence ID" value="QRW18623.1"/>
    <property type="molecule type" value="Genomic_DNA"/>
</dbReference>
<dbReference type="RefSeq" id="XP_043178860.1">
    <property type="nucleotide sequence ID" value="XM_043319848.1"/>
</dbReference>
<sequence>MLPFDADWERSFCEATAVTLLDLSPYSNPSSRPTPSQQLSVPGALSTSTSILASQAELDSCPLRRTGHDLTFTSYSSLDPFQNQHELEDDYEDPEGIKEIFFAIPLGLDRTVESNSLPFVLHSYAQWFTMTVFDPQKIAHTAKATVIDQFLKSSSSRSRMLLISELMGKLIKSRTLDREGERAFRLLADDVSDSITSYQVQQWPASKGEREWANATLNNMLELISMQIIVVPYAYLLRLLKLAVPVFLCACLPPHPPAMSAILLETTLNLRHFVASDVVTSITTGRSLLCRYHVPWSLEFCEDFMRRGESQGLQWLLGIPDQFILLFGYTEGLREDAKSLGMPVDPEIIGQIEEDVKKIRISPSQSRDVSMEVKRRVVQEGWREAVLIYMYMALGGADANDRKVKKAQREFMKLVNAIGTGRHPDIFLAIPTMIVGLATINPVDRETITSRFLALPEFANPNSVGHDQLRILKDVWNQTDTSGRAAQWKDLREASWRITGV</sequence>
<protein>
    <submittedName>
        <fullName evidence="1">Fungal specific transcription factor domain</fullName>
    </submittedName>
</protein>
<organism evidence="1 2">
    <name type="scientific">Rhizoctonia solani</name>
    <dbReference type="NCBI Taxonomy" id="456999"/>
    <lineage>
        <taxon>Eukaryota</taxon>
        <taxon>Fungi</taxon>
        <taxon>Dikarya</taxon>
        <taxon>Basidiomycota</taxon>
        <taxon>Agaricomycotina</taxon>
        <taxon>Agaricomycetes</taxon>
        <taxon>Cantharellales</taxon>
        <taxon>Ceratobasidiaceae</taxon>
        <taxon>Rhizoctonia</taxon>
    </lineage>
</organism>